<dbReference type="GO" id="GO:0007165">
    <property type="term" value="P:signal transduction"/>
    <property type="evidence" value="ECO:0007669"/>
    <property type="project" value="InterPro"/>
</dbReference>
<name>A0A7C2K2R1_9PLAN</name>
<dbReference type="InterPro" id="IPR036061">
    <property type="entry name" value="CheW-like_dom_sf"/>
</dbReference>
<feature type="domain" description="CheW-like" evidence="1">
    <location>
        <begin position="9"/>
        <end position="149"/>
    </location>
</feature>
<dbReference type="SUPFAM" id="SSF50341">
    <property type="entry name" value="CheW-like"/>
    <property type="match status" value="1"/>
</dbReference>
<dbReference type="GO" id="GO:0005829">
    <property type="term" value="C:cytosol"/>
    <property type="evidence" value="ECO:0007669"/>
    <property type="project" value="TreeGrafter"/>
</dbReference>
<dbReference type="GO" id="GO:0006935">
    <property type="term" value="P:chemotaxis"/>
    <property type="evidence" value="ECO:0007669"/>
    <property type="project" value="InterPro"/>
</dbReference>
<dbReference type="InterPro" id="IPR039315">
    <property type="entry name" value="CheW"/>
</dbReference>
<dbReference type="PROSITE" id="PS50851">
    <property type="entry name" value="CHEW"/>
    <property type="match status" value="1"/>
</dbReference>
<reference evidence="2" key="1">
    <citation type="journal article" date="2020" name="mSystems">
        <title>Genome- and Community-Level Interaction Insights into Carbon Utilization and Element Cycling Functions of Hydrothermarchaeota in Hydrothermal Sediment.</title>
        <authorList>
            <person name="Zhou Z."/>
            <person name="Liu Y."/>
            <person name="Xu W."/>
            <person name="Pan J."/>
            <person name="Luo Z.H."/>
            <person name="Li M."/>
        </authorList>
    </citation>
    <scope>NUCLEOTIDE SEQUENCE [LARGE SCALE GENOMIC DNA]</scope>
    <source>
        <strain evidence="2">SpSt-339</strain>
    </source>
</reference>
<protein>
    <submittedName>
        <fullName evidence="2">Chemotaxis protein</fullName>
    </submittedName>
</protein>
<evidence type="ECO:0000259" key="1">
    <source>
        <dbReference type="PROSITE" id="PS50851"/>
    </source>
</evidence>
<dbReference type="Gene3D" id="2.30.30.40">
    <property type="entry name" value="SH3 Domains"/>
    <property type="match status" value="1"/>
</dbReference>
<dbReference type="SMART" id="SM00260">
    <property type="entry name" value="CheW"/>
    <property type="match status" value="1"/>
</dbReference>
<dbReference type="Gene3D" id="2.40.50.180">
    <property type="entry name" value="CheA-289, Domain 4"/>
    <property type="match status" value="1"/>
</dbReference>
<evidence type="ECO:0000313" key="2">
    <source>
        <dbReference type="EMBL" id="HEN17098.1"/>
    </source>
</evidence>
<proteinExistence type="predicted"/>
<dbReference type="PANTHER" id="PTHR22617">
    <property type="entry name" value="CHEMOTAXIS SENSOR HISTIDINE KINASE-RELATED"/>
    <property type="match status" value="1"/>
</dbReference>
<dbReference type="Pfam" id="PF01584">
    <property type="entry name" value="CheW"/>
    <property type="match status" value="1"/>
</dbReference>
<dbReference type="PANTHER" id="PTHR22617:SF23">
    <property type="entry name" value="CHEMOTAXIS PROTEIN CHEW"/>
    <property type="match status" value="1"/>
</dbReference>
<organism evidence="2">
    <name type="scientific">Schlesneria paludicola</name>
    <dbReference type="NCBI Taxonomy" id="360056"/>
    <lineage>
        <taxon>Bacteria</taxon>
        <taxon>Pseudomonadati</taxon>
        <taxon>Planctomycetota</taxon>
        <taxon>Planctomycetia</taxon>
        <taxon>Planctomycetales</taxon>
        <taxon>Planctomycetaceae</taxon>
        <taxon>Schlesneria</taxon>
    </lineage>
</organism>
<comment type="caution">
    <text evidence="2">The sequence shown here is derived from an EMBL/GenBank/DDBJ whole genome shotgun (WGS) entry which is preliminary data.</text>
</comment>
<sequence>MPAGPAASEHQYVSFRINGELFGVPVRLVQEVLNPQRIARTPKAPPEIAGLLNLRGQIVTALDLRTQFGLPPRGGEARPMNIVVRHADEWYSLLVDEVGDVIDVSGLSLDPVPSSLVIGRKGVLQGVFRLDAGLLVVLDIAAVLDRKRS</sequence>
<dbReference type="EMBL" id="DSOK01000458">
    <property type="protein sequence ID" value="HEN17098.1"/>
    <property type="molecule type" value="Genomic_DNA"/>
</dbReference>
<gene>
    <name evidence="2" type="ORF">ENQ76_16690</name>
</gene>
<dbReference type="AlphaFoldDB" id="A0A7C2K2R1"/>
<accession>A0A7C2K2R1</accession>
<dbReference type="InterPro" id="IPR002545">
    <property type="entry name" value="CheW-lke_dom"/>
</dbReference>